<organism evidence="1 2">
    <name type="scientific">Tanacetum coccineum</name>
    <dbReference type="NCBI Taxonomy" id="301880"/>
    <lineage>
        <taxon>Eukaryota</taxon>
        <taxon>Viridiplantae</taxon>
        <taxon>Streptophyta</taxon>
        <taxon>Embryophyta</taxon>
        <taxon>Tracheophyta</taxon>
        <taxon>Spermatophyta</taxon>
        <taxon>Magnoliopsida</taxon>
        <taxon>eudicotyledons</taxon>
        <taxon>Gunneridae</taxon>
        <taxon>Pentapetalae</taxon>
        <taxon>asterids</taxon>
        <taxon>campanulids</taxon>
        <taxon>Asterales</taxon>
        <taxon>Asteraceae</taxon>
        <taxon>Asteroideae</taxon>
        <taxon>Anthemideae</taxon>
        <taxon>Anthemidinae</taxon>
        <taxon>Tanacetum</taxon>
    </lineage>
</organism>
<reference evidence="1" key="2">
    <citation type="submission" date="2022-01" db="EMBL/GenBank/DDBJ databases">
        <authorList>
            <person name="Yamashiro T."/>
            <person name="Shiraishi A."/>
            <person name="Satake H."/>
            <person name="Nakayama K."/>
        </authorList>
    </citation>
    <scope>NUCLEOTIDE SEQUENCE</scope>
</reference>
<name>A0ABQ5DH42_9ASTR</name>
<dbReference type="Proteomes" id="UP001151760">
    <property type="component" value="Unassembled WGS sequence"/>
</dbReference>
<reference evidence="1" key="1">
    <citation type="journal article" date="2022" name="Int. J. Mol. Sci.">
        <title>Draft Genome of Tanacetum Coccineum: Genomic Comparison of Closely Related Tanacetum-Family Plants.</title>
        <authorList>
            <person name="Yamashiro T."/>
            <person name="Shiraishi A."/>
            <person name="Nakayama K."/>
            <person name="Satake H."/>
        </authorList>
    </citation>
    <scope>NUCLEOTIDE SEQUENCE</scope>
</reference>
<evidence type="ECO:0000313" key="2">
    <source>
        <dbReference type="Proteomes" id="UP001151760"/>
    </source>
</evidence>
<sequence length="134" mass="14961">MQISLTNVKTNKLFNVSACLLKPRSQSLIDVPDSNSQSSLHNDKWSILLKITPSGLVLKNSEFTTTAMNRQVQSLVQKLFSSSKTAASRQELEYYYSPSLLHAEETGVEELKEIMIKGVIQEASTQLKAEDEVN</sequence>
<accession>A0ABQ5DH42</accession>
<keyword evidence="2" id="KW-1185">Reference proteome</keyword>
<gene>
    <name evidence="1" type="ORF">Tco_0938194</name>
</gene>
<evidence type="ECO:0000313" key="1">
    <source>
        <dbReference type="EMBL" id="GJT38329.1"/>
    </source>
</evidence>
<proteinExistence type="predicted"/>
<protein>
    <submittedName>
        <fullName evidence="1">Uncharacterized protein</fullName>
    </submittedName>
</protein>
<comment type="caution">
    <text evidence="1">The sequence shown here is derived from an EMBL/GenBank/DDBJ whole genome shotgun (WGS) entry which is preliminary data.</text>
</comment>
<dbReference type="EMBL" id="BQNB010015295">
    <property type="protein sequence ID" value="GJT38329.1"/>
    <property type="molecule type" value="Genomic_DNA"/>
</dbReference>